<protein>
    <recommendedName>
        <fullName evidence="11">CTP synthase</fullName>
        <ecNumber evidence="11">6.3.4.2</ecNumber>
    </recommendedName>
    <alternativeName>
        <fullName evidence="11">Cytidine 5'-triphosphate synthase</fullName>
    </alternativeName>
    <alternativeName>
        <fullName evidence="11">Cytidine triphosphate synthetase</fullName>
        <shortName evidence="11">CTP synthetase</shortName>
        <shortName evidence="11">CTPS</shortName>
    </alternativeName>
    <alternativeName>
        <fullName evidence="11">UTP--ammonia ligase</fullName>
    </alternativeName>
</protein>
<feature type="binding site" evidence="11">
    <location>
        <position position="463"/>
    </location>
    <ligand>
        <name>L-glutamine</name>
        <dbReference type="ChEBI" id="CHEBI:58359"/>
    </ligand>
</feature>
<feature type="binding site" evidence="11">
    <location>
        <begin position="189"/>
        <end position="194"/>
    </location>
    <ligand>
        <name>CTP</name>
        <dbReference type="ChEBI" id="CHEBI:37563"/>
        <note>allosteric inhibitor</note>
    </ligand>
</feature>
<feature type="binding site" evidence="11">
    <location>
        <begin position="149"/>
        <end position="151"/>
    </location>
    <ligand>
        <name>CTP</name>
        <dbReference type="ChEBI" id="CHEBI:37563"/>
        <note>allosteric inhibitor</note>
    </ligand>
</feature>
<dbReference type="RefSeq" id="WP_019278225.1">
    <property type="nucleotide sequence ID" value="NZ_LGVO01000031.1"/>
</dbReference>
<evidence type="ECO:0000256" key="3">
    <source>
        <dbReference type="ARBA" id="ARBA00022598"/>
    </source>
</evidence>
<keyword evidence="5 11" id="KW-0547">Nucleotide-binding</keyword>
<comment type="caution">
    <text evidence="14">The sequence shown here is derived from an EMBL/GenBank/DDBJ whole genome shotgun (WGS) entry which is preliminary data.</text>
</comment>
<dbReference type="FunFam" id="3.40.50.880:FF:000002">
    <property type="entry name" value="CTP synthase"/>
    <property type="match status" value="1"/>
</dbReference>
<feature type="binding site" evidence="11">
    <location>
        <position position="55"/>
    </location>
    <ligand>
        <name>L-glutamine</name>
        <dbReference type="ChEBI" id="CHEBI:58359"/>
    </ligand>
</feature>
<feature type="binding site" evidence="11">
    <location>
        <position position="225"/>
    </location>
    <ligand>
        <name>UTP</name>
        <dbReference type="ChEBI" id="CHEBI:46398"/>
    </ligand>
</feature>
<dbReference type="SUPFAM" id="SSF52317">
    <property type="entry name" value="Class I glutamine amidotransferase-like"/>
    <property type="match status" value="1"/>
</dbReference>
<proteinExistence type="inferred from homology"/>
<comment type="pathway">
    <text evidence="1 11">Pyrimidine metabolism; CTP biosynthesis via de novo pathway; CTP from UDP: step 2/2.</text>
</comment>
<feature type="binding site" evidence="11">
    <location>
        <position position="72"/>
    </location>
    <ligand>
        <name>ATP</name>
        <dbReference type="ChEBI" id="CHEBI:30616"/>
    </ligand>
</feature>
<feature type="binding site" evidence="11">
    <location>
        <begin position="189"/>
        <end position="194"/>
    </location>
    <ligand>
        <name>UTP</name>
        <dbReference type="ChEBI" id="CHEBI:46398"/>
    </ligand>
</feature>
<dbReference type="CDD" id="cd01746">
    <property type="entry name" value="GATase1_CTP_Synthase"/>
    <property type="match status" value="1"/>
</dbReference>
<feature type="binding site" evidence="11">
    <location>
        <position position="142"/>
    </location>
    <ligand>
        <name>Mg(2+)</name>
        <dbReference type="ChEBI" id="CHEBI:18420"/>
    </ligand>
</feature>
<dbReference type="GO" id="GO:0003883">
    <property type="term" value="F:CTP synthase activity"/>
    <property type="evidence" value="ECO:0007669"/>
    <property type="project" value="UniProtKB-UniRule"/>
</dbReference>
<dbReference type="InterPro" id="IPR017926">
    <property type="entry name" value="GATASE"/>
</dbReference>
<dbReference type="GO" id="GO:0005524">
    <property type="term" value="F:ATP binding"/>
    <property type="evidence" value="ECO:0007669"/>
    <property type="project" value="UniProtKB-KW"/>
</dbReference>
<evidence type="ECO:0000256" key="9">
    <source>
        <dbReference type="ARBA" id="ARBA00022975"/>
    </source>
</evidence>
<keyword evidence="9 11" id="KW-0665">Pyrimidine biosynthesis</keyword>
<reference evidence="14 15" key="1">
    <citation type="submission" date="2015-07" db="EMBL/GenBank/DDBJ databases">
        <title>Draft genome sequences of 17 French Clostridium botulinum group III.</title>
        <authorList>
            <person name="Woudstra C."/>
            <person name="Le Marechal C."/>
            <person name="Souillard R."/>
            <person name="Bayon-Auboyer M.-H."/>
            <person name="Dessouter D."/>
            <person name="Fach P."/>
        </authorList>
    </citation>
    <scope>NUCLEOTIDE SEQUENCE [LARGE SCALE GENOMIC DNA]</scope>
    <source>
        <strain evidence="14 15">12LNRI-CD</strain>
    </source>
</reference>
<dbReference type="FunFam" id="3.40.50.300:FF:000009">
    <property type="entry name" value="CTP synthase"/>
    <property type="match status" value="1"/>
</dbReference>
<dbReference type="Pfam" id="PF06418">
    <property type="entry name" value="CTP_synth_N"/>
    <property type="match status" value="1"/>
</dbReference>
<dbReference type="GO" id="GO:0005829">
    <property type="term" value="C:cytosol"/>
    <property type="evidence" value="ECO:0007669"/>
    <property type="project" value="TreeGrafter"/>
</dbReference>
<comment type="activity regulation">
    <text evidence="11">Allosterically activated by GTP, when glutamine is the substrate; GTP has no effect on the reaction when ammonia is the substrate. The allosteric effector GTP functions by stabilizing the protein conformation that binds the tetrahedral intermediate(s) formed during glutamine hydrolysis. Inhibited by the product CTP, via allosteric rather than competitive inhibition.</text>
</comment>
<dbReference type="InterPro" id="IPR004468">
    <property type="entry name" value="CTP_synthase"/>
</dbReference>
<comment type="caution">
    <text evidence="11">Lacks conserved residue(s) required for the propagation of feature annotation.</text>
</comment>
<evidence type="ECO:0000256" key="8">
    <source>
        <dbReference type="ARBA" id="ARBA00022962"/>
    </source>
</evidence>
<feature type="binding site" evidence="11">
    <location>
        <position position="243"/>
    </location>
    <ligand>
        <name>ATP</name>
        <dbReference type="ChEBI" id="CHEBI:30616"/>
    </ligand>
</feature>
<evidence type="ECO:0000256" key="4">
    <source>
        <dbReference type="ARBA" id="ARBA00022723"/>
    </source>
</evidence>
<dbReference type="Gene3D" id="3.40.50.880">
    <property type="match status" value="1"/>
</dbReference>
<feature type="binding site" evidence="11">
    <location>
        <position position="14"/>
    </location>
    <ligand>
        <name>CTP</name>
        <dbReference type="ChEBI" id="CHEBI:37563"/>
        <note>allosteric inhibitor</note>
    </ligand>
</feature>
<feature type="binding site" evidence="11">
    <location>
        <begin position="383"/>
        <end position="386"/>
    </location>
    <ligand>
        <name>L-glutamine</name>
        <dbReference type="ChEBI" id="CHEBI:58359"/>
    </ligand>
</feature>
<evidence type="ECO:0000256" key="5">
    <source>
        <dbReference type="ARBA" id="ARBA00022741"/>
    </source>
</evidence>
<evidence type="ECO:0000259" key="13">
    <source>
        <dbReference type="Pfam" id="PF06418"/>
    </source>
</evidence>
<evidence type="ECO:0000256" key="1">
    <source>
        <dbReference type="ARBA" id="ARBA00005171"/>
    </source>
</evidence>
<feature type="binding site" evidence="11">
    <location>
        <position position="72"/>
    </location>
    <ligand>
        <name>Mg(2+)</name>
        <dbReference type="ChEBI" id="CHEBI:18420"/>
    </ligand>
</feature>
<dbReference type="InterPro" id="IPR017456">
    <property type="entry name" value="CTP_synthase_N"/>
</dbReference>
<organism evidence="14 15">
    <name type="scientific">Clostridium botulinum</name>
    <dbReference type="NCBI Taxonomy" id="1491"/>
    <lineage>
        <taxon>Bacteria</taxon>
        <taxon>Bacillati</taxon>
        <taxon>Bacillota</taxon>
        <taxon>Clostridia</taxon>
        <taxon>Eubacteriales</taxon>
        <taxon>Clostridiaceae</taxon>
        <taxon>Clostridium</taxon>
    </lineage>
</organism>
<dbReference type="AlphaFoldDB" id="A0A9Q1ZBS9"/>
<evidence type="ECO:0000256" key="10">
    <source>
        <dbReference type="ARBA" id="ARBA00047781"/>
    </source>
</evidence>
<comment type="miscellaneous">
    <text evidence="11">CTPSs have evolved a hybrid strategy for distinguishing between UTP and CTP. The overlapping regions of the product feedback inhibitory and substrate sites recognize a common feature in both compounds, the triphosphate moiety. To differentiate isosteric substrate and product pyrimidine rings, an additional pocket far from the expected kinase/ligase catalytic site, specifically recognizes the cytosine and ribose portions of the product inhibitor.</text>
</comment>
<dbReference type="Gene3D" id="3.40.50.300">
    <property type="entry name" value="P-loop containing nucleotide triphosphate hydrolases"/>
    <property type="match status" value="1"/>
</dbReference>
<sequence length="533" mass="59946">MNTKYIFVTGGVVSSLGKGITAASLGRLLKNRGLKVSIQKFDPYLNVDPGTMSPYQHGEVFVTDDGAETDLDLGHYERFIDENLSQNSNVTTGRVYWSVLSKERRGDYLGGTVQVIPHITNELKDRVYRVAKEKDVDVVITEIGGTVGDIESLPFLEAIRQIKYEVGFENVCFIHLTLIPYLGKAGELKTKPTQHSVKELRSIGIQPDVLVCRTVKPLPQEVREKIGLFCNVDANAVIQNLDAEHLYEVPLMLHKEGLDTLVCKKLGLNHDSIDNSEWIEMVDKIKNLKDDVTIGLVGKYVELHDAYISVVEALSHGGIPNNTSVHIKWINAEHVTSENVDSYLKEVDGVLVPGGFGDRGVEGKIEAIKYARVNKVPFLGICLGMQCSVIEFARDVLNYTDAHSSEIDENTTHPVIDIMPDQRDIDEKGGTMRLGLYPCKLKEDSKAFEAYGEPVIYERHRHRYEFNNEYRKQLINAGLEITGVSPDDRLVEIVEVKEHPWFVAAQFHPELKSRPNRPHPLFREFVKASLENK</sequence>
<comment type="catalytic activity">
    <reaction evidence="11">
        <text>UTP + NH4(+) + ATP = CTP + ADP + phosphate + 2 H(+)</text>
        <dbReference type="Rhea" id="RHEA:16597"/>
        <dbReference type="ChEBI" id="CHEBI:15378"/>
        <dbReference type="ChEBI" id="CHEBI:28938"/>
        <dbReference type="ChEBI" id="CHEBI:30616"/>
        <dbReference type="ChEBI" id="CHEBI:37563"/>
        <dbReference type="ChEBI" id="CHEBI:43474"/>
        <dbReference type="ChEBI" id="CHEBI:46398"/>
        <dbReference type="ChEBI" id="CHEBI:456216"/>
    </reaction>
</comment>
<comment type="similarity">
    <text evidence="2 11">Belongs to the CTP synthase family.</text>
</comment>
<comment type="subunit">
    <text evidence="11">Homotetramer.</text>
</comment>
<comment type="catalytic activity">
    <reaction evidence="10 11">
        <text>UTP + L-glutamine + ATP + H2O = CTP + L-glutamate + ADP + phosphate + 2 H(+)</text>
        <dbReference type="Rhea" id="RHEA:26426"/>
        <dbReference type="ChEBI" id="CHEBI:15377"/>
        <dbReference type="ChEBI" id="CHEBI:15378"/>
        <dbReference type="ChEBI" id="CHEBI:29985"/>
        <dbReference type="ChEBI" id="CHEBI:30616"/>
        <dbReference type="ChEBI" id="CHEBI:37563"/>
        <dbReference type="ChEBI" id="CHEBI:43474"/>
        <dbReference type="ChEBI" id="CHEBI:46398"/>
        <dbReference type="ChEBI" id="CHEBI:58359"/>
        <dbReference type="ChEBI" id="CHEBI:456216"/>
        <dbReference type="EC" id="6.3.4.2"/>
    </reaction>
</comment>
<dbReference type="Pfam" id="PF00117">
    <property type="entry name" value="GATase"/>
    <property type="match status" value="1"/>
</dbReference>
<keyword evidence="7 11" id="KW-0460">Magnesium</keyword>
<comment type="catalytic activity">
    <reaction evidence="11">
        <text>L-glutamine + H2O = L-glutamate + NH4(+)</text>
        <dbReference type="Rhea" id="RHEA:15889"/>
        <dbReference type="ChEBI" id="CHEBI:15377"/>
        <dbReference type="ChEBI" id="CHEBI:28938"/>
        <dbReference type="ChEBI" id="CHEBI:29985"/>
        <dbReference type="ChEBI" id="CHEBI:58359"/>
    </reaction>
</comment>
<dbReference type="InterPro" id="IPR029062">
    <property type="entry name" value="Class_I_gatase-like"/>
</dbReference>
<dbReference type="GO" id="GO:0097268">
    <property type="term" value="C:cytoophidium"/>
    <property type="evidence" value="ECO:0007669"/>
    <property type="project" value="UniProtKB-ARBA"/>
</dbReference>
<dbReference type="NCBIfam" id="NF003792">
    <property type="entry name" value="PRK05380.1"/>
    <property type="match status" value="1"/>
</dbReference>
<evidence type="ECO:0000256" key="2">
    <source>
        <dbReference type="ARBA" id="ARBA00007533"/>
    </source>
</evidence>
<dbReference type="GO" id="GO:0042802">
    <property type="term" value="F:identical protein binding"/>
    <property type="evidence" value="ECO:0007669"/>
    <property type="project" value="TreeGrafter"/>
</dbReference>
<dbReference type="InterPro" id="IPR027417">
    <property type="entry name" value="P-loop_NTPase"/>
</dbReference>
<dbReference type="InterPro" id="IPR033828">
    <property type="entry name" value="GATase1_CTP_Synthase"/>
</dbReference>
<dbReference type="EMBL" id="LGVR01000005">
    <property type="protein sequence ID" value="KOA90128.1"/>
    <property type="molecule type" value="Genomic_DNA"/>
</dbReference>
<comment type="function">
    <text evidence="11">Catalyzes the ATP-dependent amination of UTP to CTP with either L-glutamine or ammonia as the source of nitrogen. Regulates intracellular CTP levels through interactions with the four ribonucleotide triphosphates.</text>
</comment>
<feature type="domain" description="CTP synthase N-terminal" evidence="13">
    <location>
        <begin position="4"/>
        <end position="268"/>
    </location>
</feature>
<feature type="active site" evidence="11">
    <location>
        <position position="508"/>
    </location>
</feature>
<gene>
    <name evidence="11" type="primary">pyrG</name>
    <name evidence="14" type="ORF">ADU74_01255</name>
</gene>
<dbReference type="EC" id="6.3.4.2" evidence="11"/>
<evidence type="ECO:0000259" key="12">
    <source>
        <dbReference type="Pfam" id="PF00117"/>
    </source>
</evidence>
<dbReference type="GO" id="GO:0046872">
    <property type="term" value="F:metal ion binding"/>
    <property type="evidence" value="ECO:0007669"/>
    <property type="project" value="UniProtKB-KW"/>
</dbReference>
<evidence type="ECO:0000256" key="6">
    <source>
        <dbReference type="ARBA" id="ARBA00022840"/>
    </source>
</evidence>
<feature type="active site" description="Nucleophile; for glutamine hydrolysis" evidence="11">
    <location>
        <position position="382"/>
    </location>
</feature>
<feature type="active site" evidence="11">
    <location>
        <position position="510"/>
    </location>
</feature>
<dbReference type="SUPFAM" id="SSF52540">
    <property type="entry name" value="P-loop containing nucleoside triphosphate hydrolases"/>
    <property type="match status" value="1"/>
</dbReference>
<keyword evidence="4 11" id="KW-0479">Metal-binding</keyword>
<dbReference type="PANTHER" id="PTHR11550">
    <property type="entry name" value="CTP SYNTHASE"/>
    <property type="match status" value="1"/>
</dbReference>
<accession>A0A9Q1ZBS9</accession>
<dbReference type="PROSITE" id="PS51273">
    <property type="entry name" value="GATASE_TYPE_1"/>
    <property type="match status" value="1"/>
</dbReference>
<dbReference type="NCBIfam" id="TIGR00337">
    <property type="entry name" value="PyrG"/>
    <property type="match status" value="1"/>
</dbReference>
<feature type="binding site" evidence="11">
    <location>
        <position position="355"/>
    </location>
    <ligand>
        <name>L-glutamine</name>
        <dbReference type="ChEBI" id="CHEBI:58359"/>
    </ligand>
</feature>
<feature type="region of interest" description="Amidoligase domain" evidence="11">
    <location>
        <begin position="1"/>
        <end position="268"/>
    </location>
</feature>
<name>A0A9Q1ZBS9_CLOBO</name>
<evidence type="ECO:0000313" key="15">
    <source>
        <dbReference type="Proteomes" id="UP000037540"/>
    </source>
</evidence>
<feature type="binding site" evidence="11">
    <location>
        <position position="14"/>
    </location>
    <ligand>
        <name>UTP</name>
        <dbReference type="ChEBI" id="CHEBI:46398"/>
    </ligand>
</feature>
<evidence type="ECO:0000313" key="14">
    <source>
        <dbReference type="EMBL" id="KOA90128.1"/>
    </source>
</evidence>
<dbReference type="GO" id="GO:0019856">
    <property type="term" value="P:pyrimidine nucleobase biosynthetic process"/>
    <property type="evidence" value="ECO:0007669"/>
    <property type="project" value="TreeGrafter"/>
</dbReference>
<dbReference type="OrthoDB" id="9801107at2"/>
<dbReference type="CDD" id="cd03113">
    <property type="entry name" value="CTPS_N"/>
    <property type="match status" value="1"/>
</dbReference>
<feature type="binding site" evidence="11">
    <location>
        <position position="406"/>
    </location>
    <ligand>
        <name>L-glutamine</name>
        <dbReference type="ChEBI" id="CHEBI:58359"/>
    </ligand>
</feature>
<dbReference type="Proteomes" id="UP000037540">
    <property type="component" value="Unassembled WGS sequence"/>
</dbReference>
<evidence type="ECO:0000256" key="11">
    <source>
        <dbReference type="HAMAP-Rule" id="MF_01227"/>
    </source>
</evidence>
<keyword evidence="6 11" id="KW-0067">ATP-binding</keyword>
<feature type="domain" description="Glutamine amidotransferase" evidence="12">
    <location>
        <begin position="303"/>
        <end position="527"/>
    </location>
</feature>
<dbReference type="PANTHER" id="PTHR11550:SF0">
    <property type="entry name" value="CTP SYNTHASE-RELATED"/>
    <property type="match status" value="1"/>
</dbReference>
<evidence type="ECO:0000256" key="7">
    <source>
        <dbReference type="ARBA" id="ARBA00022842"/>
    </source>
</evidence>
<dbReference type="GO" id="GO:0044210">
    <property type="term" value="P:'de novo' CTP biosynthetic process"/>
    <property type="evidence" value="ECO:0007669"/>
    <property type="project" value="UniProtKB-UniRule"/>
</dbReference>
<keyword evidence="8 11" id="KW-0315">Glutamine amidotransferase</keyword>
<feature type="binding site" evidence="11">
    <location>
        <begin position="15"/>
        <end position="20"/>
    </location>
    <ligand>
        <name>ATP</name>
        <dbReference type="ChEBI" id="CHEBI:30616"/>
    </ligand>
</feature>
<keyword evidence="3 11" id="KW-0436">Ligase</keyword>
<feature type="binding site" evidence="11">
    <location>
        <position position="225"/>
    </location>
    <ligand>
        <name>CTP</name>
        <dbReference type="ChEBI" id="CHEBI:37563"/>
        <note>allosteric inhibitor</note>
    </ligand>
</feature>
<dbReference type="HAMAP" id="MF_01227">
    <property type="entry name" value="PyrG"/>
    <property type="match status" value="1"/>
</dbReference>